<accession>A0A9Q8CGP4</accession>
<organism evidence="1 2">
    <name type="scientific">Macrococcus carouselicus</name>
    <dbReference type="NCBI Taxonomy" id="69969"/>
    <lineage>
        <taxon>Bacteria</taxon>
        <taxon>Bacillati</taxon>
        <taxon>Bacillota</taxon>
        <taxon>Bacilli</taxon>
        <taxon>Bacillales</taxon>
        <taxon>Staphylococcaceae</taxon>
        <taxon>Macrococcus</taxon>
    </lineage>
</organism>
<keyword evidence="2" id="KW-1185">Reference proteome</keyword>
<protein>
    <submittedName>
        <fullName evidence="1">Uncharacterized protein</fullName>
    </submittedName>
</protein>
<reference evidence="1 2" key="1">
    <citation type="submission" date="2019-01" db="EMBL/GenBank/DDBJ databases">
        <title>Draft genome sequences of the type strains of six Macrococcus species.</title>
        <authorList>
            <person name="Mazhar S."/>
            <person name="Altermann E."/>
            <person name="Hill C."/>
            <person name="Mcauliffe O."/>
        </authorList>
    </citation>
    <scope>NUCLEOTIDE SEQUENCE [LARGE SCALE GENOMIC DNA]</scope>
    <source>
        <strain evidence="1 2">ATCC 51828</strain>
    </source>
</reference>
<dbReference type="Proteomes" id="UP000295280">
    <property type="component" value="Unassembled WGS sequence"/>
</dbReference>
<gene>
    <name evidence="1" type="ORF">ERX40_00140</name>
</gene>
<evidence type="ECO:0000313" key="1">
    <source>
        <dbReference type="EMBL" id="TDM03614.1"/>
    </source>
</evidence>
<dbReference type="OrthoDB" id="2401088at2"/>
<proteinExistence type="predicted"/>
<evidence type="ECO:0000313" key="2">
    <source>
        <dbReference type="Proteomes" id="UP000295280"/>
    </source>
</evidence>
<dbReference type="RefSeq" id="WP_133416478.1">
    <property type="nucleotide sequence ID" value="NZ_SCWD01000001.1"/>
</dbReference>
<name>A0A9Q8CGP4_9STAP</name>
<comment type="caution">
    <text evidence="1">The sequence shown here is derived from an EMBL/GenBank/DDBJ whole genome shotgun (WGS) entry which is preliminary data.</text>
</comment>
<sequence>MMTMHEEKFVLIENKEMTLRELASELEAITGYTVLDTFGDISRIVAQKPNFDDGFESFLVTYEFNEVADIVDATVTTPRNQKVDFKKDAVKVRLLSYKTR</sequence>
<dbReference type="AlphaFoldDB" id="A0A9Q8CGP4"/>
<dbReference type="EMBL" id="SCWD01000001">
    <property type="protein sequence ID" value="TDM03614.1"/>
    <property type="molecule type" value="Genomic_DNA"/>
</dbReference>